<sequence>MLEVRLELATWAGQAHVFSGRPCWAFLYHKTALTFKLLLIAEDVEVEKSCRDVLRSHESCACTSAHVFSGRPCWIFLYHNMARPSQEPGN</sequence>
<evidence type="ECO:0000313" key="2">
    <source>
        <dbReference type="Proteomes" id="UP001372338"/>
    </source>
</evidence>
<name>A0AAN9FHT8_CROPI</name>
<protein>
    <submittedName>
        <fullName evidence="1">Uncharacterized protein</fullName>
    </submittedName>
</protein>
<proteinExistence type="predicted"/>
<keyword evidence="2" id="KW-1185">Reference proteome</keyword>
<organism evidence="1 2">
    <name type="scientific">Crotalaria pallida</name>
    <name type="common">Smooth rattlebox</name>
    <name type="synonym">Crotalaria striata</name>
    <dbReference type="NCBI Taxonomy" id="3830"/>
    <lineage>
        <taxon>Eukaryota</taxon>
        <taxon>Viridiplantae</taxon>
        <taxon>Streptophyta</taxon>
        <taxon>Embryophyta</taxon>
        <taxon>Tracheophyta</taxon>
        <taxon>Spermatophyta</taxon>
        <taxon>Magnoliopsida</taxon>
        <taxon>eudicotyledons</taxon>
        <taxon>Gunneridae</taxon>
        <taxon>Pentapetalae</taxon>
        <taxon>rosids</taxon>
        <taxon>fabids</taxon>
        <taxon>Fabales</taxon>
        <taxon>Fabaceae</taxon>
        <taxon>Papilionoideae</taxon>
        <taxon>50 kb inversion clade</taxon>
        <taxon>genistoids sensu lato</taxon>
        <taxon>core genistoids</taxon>
        <taxon>Crotalarieae</taxon>
        <taxon>Crotalaria</taxon>
    </lineage>
</organism>
<dbReference type="AlphaFoldDB" id="A0AAN9FHT8"/>
<gene>
    <name evidence="1" type="ORF">RIF29_17791</name>
</gene>
<dbReference type="EMBL" id="JAYWIO010000003">
    <property type="protein sequence ID" value="KAK7276647.1"/>
    <property type="molecule type" value="Genomic_DNA"/>
</dbReference>
<comment type="caution">
    <text evidence="1">The sequence shown here is derived from an EMBL/GenBank/DDBJ whole genome shotgun (WGS) entry which is preliminary data.</text>
</comment>
<evidence type="ECO:0000313" key="1">
    <source>
        <dbReference type="EMBL" id="KAK7276647.1"/>
    </source>
</evidence>
<reference evidence="1 2" key="1">
    <citation type="submission" date="2024-01" db="EMBL/GenBank/DDBJ databases">
        <title>The genomes of 5 underutilized Papilionoideae crops provide insights into root nodulation and disease resistanc.</title>
        <authorList>
            <person name="Yuan L."/>
        </authorList>
    </citation>
    <scope>NUCLEOTIDE SEQUENCE [LARGE SCALE GENOMIC DNA]</scope>
    <source>
        <strain evidence="1">ZHUSHIDOU_FW_LH</strain>
        <tissue evidence="1">Leaf</tissue>
    </source>
</reference>
<dbReference type="Proteomes" id="UP001372338">
    <property type="component" value="Unassembled WGS sequence"/>
</dbReference>
<accession>A0AAN9FHT8</accession>